<keyword evidence="2" id="KW-1185">Reference proteome</keyword>
<organism evidence="1 2">
    <name type="scientific">Candidatus Jidaibacter acanthamoebae</name>
    <dbReference type="NCBI Taxonomy" id="86105"/>
    <lineage>
        <taxon>Bacteria</taxon>
        <taxon>Pseudomonadati</taxon>
        <taxon>Pseudomonadota</taxon>
        <taxon>Alphaproteobacteria</taxon>
        <taxon>Rickettsiales</taxon>
        <taxon>Candidatus Midichloriaceae</taxon>
        <taxon>Candidatus Jidaibacter</taxon>
    </lineage>
</organism>
<dbReference type="Proteomes" id="UP000031258">
    <property type="component" value="Unassembled WGS sequence"/>
</dbReference>
<dbReference type="RefSeq" id="WP_039458047.1">
    <property type="nucleotide sequence ID" value="NZ_JSWE01000171.1"/>
</dbReference>
<name>A0A0C1MRH7_9RICK</name>
<comment type="caution">
    <text evidence="1">The sequence shown here is derived from an EMBL/GenBank/DDBJ whole genome shotgun (WGS) entry which is preliminary data.</text>
</comment>
<accession>A0A0C1MRH7</accession>
<protein>
    <submittedName>
        <fullName evidence="1">Uncharacterized protein</fullName>
    </submittedName>
</protein>
<reference evidence="1 2" key="1">
    <citation type="submission" date="2014-11" db="EMBL/GenBank/DDBJ databases">
        <title>A Rickettsiales Symbiont of Amoebae With Ancient Features.</title>
        <authorList>
            <person name="Schulz F."/>
            <person name="Martijn J."/>
            <person name="Wascher F."/>
            <person name="Kostanjsek R."/>
            <person name="Ettema T.J."/>
            <person name="Horn M."/>
        </authorList>
    </citation>
    <scope>NUCLEOTIDE SEQUENCE [LARGE SCALE GENOMIC DNA]</scope>
    <source>
        <strain evidence="1 2">UWC36</strain>
    </source>
</reference>
<sequence>MAESIKKLAALEQKKLDTLASLEKQKQKIIEDISKDIFNVFSKTNSLNIDRQVIAGLLLFYKELLENKDQNMIDKITKLGTTIFPSKKQIQEPKNTKEANS</sequence>
<gene>
    <name evidence="1" type="ORF">NF27_GZ00020</name>
</gene>
<dbReference type="EMBL" id="JSWE01000171">
    <property type="protein sequence ID" value="KIE04642.1"/>
    <property type="molecule type" value="Genomic_DNA"/>
</dbReference>
<dbReference type="AlphaFoldDB" id="A0A0C1MRH7"/>
<proteinExistence type="predicted"/>
<evidence type="ECO:0000313" key="1">
    <source>
        <dbReference type="EMBL" id="KIE04642.1"/>
    </source>
</evidence>
<evidence type="ECO:0000313" key="2">
    <source>
        <dbReference type="Proteomes" id="UP000031258"/>
    </source>
</evidence>